<dbReference type="KEGG" id="nwa:Nwat_1440"/>
<dbReference type="Proteomes" id="UP000000393">
    <property type="component" value="Chromosome"/>
</dbReference>
<keyword evidence="1" id="KW-1133">Transmembrane helix</keyword>
<keyword evidence="1" id="KW-0472">Membrane</keyword>
<name>D8K623_NITWC</name>
<reference evidence="2 3" key="1">
    <citation type="submission" date="2010-06" db="EMBL/GenBank/DDBJ databases">
        <title>Complete sequence of chromosome of Nitrosococcus watsoni C-113.</title>
        <authorList>
            <consortium name="US DOE Joint Genome Institute"/>
            <person name="Lucas S."/>
            <person name="Copeland A."/>
            <person name="Lapidus A."/>
            <person name="Cheng J.-F."/>
            <person name="Bruce D."/>
            <person name="Goodwin L."/>
            <person name="Pitluck S."/>
            <person name="Malfatti S.A."/>
            <person name="Chain P.S.G."/>
            <person name="Land M."/>
            <person name="Hauser L."/>
            <person name="Kyrpides N."/>
            <person name="Ivanova N."/>
            <person name="Cambell M.A."/>
            <person name="Heidelberg J.F."/>
            <person name="Klotz M.G."/>
            <person name="Woyke T."/>
        </authorList>
    </citation>
    <scope>NUCLEOTIDE SEQUENCE [LARGE SCALE GENOMIC DNA]</scope>
    <source>
        <strain evidence="2 3">C-113</strain>
    </source>
</reference>
<evidence type="ECO:0000256" key="1">
    <source>
        <dbReference type="SAM" id="Phobius"/>
    </source>
</evidence>
<dbReference type="OrthoDB" id="8566140at2"/>
<keyword evidence="3" id="KW-1185">Reference proteome</keyword>
<keyword evidence="1" id="KW-0812">Transmembrane</keyword>
<sequence>MAKTNAERISEESIVSEFGGKREGIGEKTLGEPEPWESWETKLCLWSIGVGMAALVVLGILVNQFLLS</sequence>
<dbReference type="STRING" id="105559.Nwat_1440"/>
<proteinExistence type="predicted"/>
<dbReference type="RefSeq" id="WP_013220442.1">
    <property type="nucleotide sequence ID" value="NC_014315.1"/>
</dbReference>
<organism evidence="2 3">
    <name type="scientific">Nitrosococcus watsoni (strain C-113)</name>
    <dbReference type="NCBI Taxonomy" id="105559"/>
    <lineage>
        <taxon>Bacteria</taxon>
        <taxon>Pseudomonadati</taxon>
        <taxon>Pseudomonadota</taxon>
        <taxon>Gammaproteobacteria</taxon>
        <taxon>Chromatiales</taxon>
        <taxon>Chromatiaceae</taxon>
        <taxon>Nitrosococcus</taxon>
    </lineage>
</organism>
<evidence type="ECO:0000313" key="3">
    <source>
        <dbReference type="Proteomes" id="UP000000393"/>
    </source>
</evidence>
<feature type="transmembrane region" description="Helical" evidence="1">
    <location>
        <begin position="45"/>
        <end position="67"/>
    </location>
</feature>
<accession>D8K623</accession>
<dbReference type="eggNOG" id="ENOG502ZSV6">
    <property type="taxonomic scope" value="Bacteria"/>
</dbReference>
<dbReference type="AlphaFoldDB" id="D8K623"/>
<dbReference type="EMBL" id="CP002086">
    <property type="protein sequence ID" value="ADJ28350.1"/>
    <property type="molecule type" value="Genomic_DNA"/>
</dbReference>
<protein>
    <submittedName>
        <fullName evidence="2">Uncharacterized protein</fullName>
    </submittedName>
</protein>
<dbReference type="HOGENOM" id="CLU_2808070_0_0_6"/>
<evidence type="ECO:0000313" key="2">
    <source>
        <dbReference type="EMBL" id="ADJ28350.1"/>
    </source>
</evidence>
<gene>
    <name evidence="2" type="ordered locus">Nwat_1440</name>
</gene>